<feature type="region of interest" description="Disordered" evidence="1">
    <location>
        <begin position="142"/>
        <end position="181"/>
    </location>
</feature>
<dbReference type="PANTHER" id="PTHR36801:SF3">
    <property type="entry name" value="OS06G0150300 PROTEIN"/>
    <property type="match status" value="1"/>
</dbReference>
<evidence type="ECO:0000256" key="1">
    <source>
        <dbReference type="SAM" id="MobiDB-lite"/>
    </source>
</evidence>
<evidence type="ECO:0000256" key="2">
    <source>
        <dbReference type="SAM" id="Phobius"/>
    </source>
</evidence>
<feature type="transmembrane region" description="Helical" evidence="2">
    <location>
        <begin position="20"/>
        <end position="39"/>
    </location>
</feature>
<keyword evidence="2" id="KW-0472">Membrane</keyword>
<keyword evidence="2" id="KW-1133">Transmembrane helix</keyword>
<evidence type="ECO:0000313" key="4">
    <source>
        <dbReference type="Proteomes" id="UP001418222"/>
    </source>
</evidence>
<organism evidence="3 4">
    <name type="scientific">Platanthera zijinensis</name>
    <dbReference type="NCBI Taxonomy" id="2320716"/>
    <lineage>
        <taxon>Eukaryota</taxon>
        <taxon>Viridiplantae</taxon>
        <taxon>Streptophyta</taxon>
        <taxon>Embryophyta</taxon>
        <taxon>Tracheophyta</taxon>
        <taxon>Spermatophyta</taxon>
        <taxon>Magnoliopsida</taxon>
        <taxon>Liliopsida</taxon>
        <taxon>Asparagales</taxon>
        <taxon>Orchidaceae</taxon>
        <taxon>Orchidoideae</taxon>
        <taxon>Orchideae</taxon>
        <taxon>Orchidinae</taxon>
        <taxon>Platanthera</taxon>
    </lineage>
</organism>
<evidence type="ECO:0000313" key="3">
    <source>
        <dbReference type="EMBL" id="KAK8949509.1"/>
    </source>
</evidence>
<name>A0AAP0BTS8_9ASPA</name>
<feature type="compositionally biased region" description="Low complexity" evidence="1">
    <location>
        <begin position="76"/>
        <end position="88"/>
    </location>
</feature>
<proteinExistence type="predicted"/>
<dbReference type="EMBL" id="JBBWWQ010000004">
    <property type="protein sequence ID" value="KAK8949509.1"/>
    <property type="molecule type" value="Genomic_DNA"/>
</dbReference>
<accession>A0AAP0BTS8</accession>
<protein>
    <submittedName>
        <fullName evidence="3">Uncharacterized protein</fullName>
    </submittedName>
</protein>
<gene>
    <name evidence="3" type="ORF">KSP39_PZI005846</name>
</gene>
<sequence length="181" mass="19653">MARILLLSSGEGASHLPLPLLAGFFALIAITAIVSALCASHHRKSRQRSPSPARSTPEQRREKQQDNAVVLPASHGPIGPAEPPGAATPRRKLSMSLSLKIPEGLSRVRTGRRDAAEKERKSEATADDAVWMKAIILGEKCRVPDDEESTDEAGGGRQRIYHPRTPRSMPISRTASVHFDQ</sequence>
<dbReference type="PANTHER" id="PTHR36801">
    <property type="entry name" value="OS06G0150200 PROTEIN"/>
    <property type="match status" value="1"/>
</dbReference>
<keyword evidence="4" id="KW-1185">Reference proteome</keyword>
<dbReference type="AlphaFoldDB" id="A0AAP0BTS8"/>
<reference evidence="3 4" key="1">
    <citation type="journal article" date="2022" name="Nat. Plants">
        <title>Genomes of leafy and leafless Platanthera orchids illuminate the evolution of mycoheterotrophy.</title>
        <authorList>
            <person name="Li M.H."/>
            <person name="Liu K.W."/>
            <person name="Li Z."/>
            <person name="Lu H.C."/>
            <person name="Ye Q.L."/>
            <person name="Zhang D."/>
            <person name="Wang J.Y."/>
            <person name="Li Y.F."/>
            <person name="Zhong Z.M."/>
            <person name="Liu X."/>
            <person name="Yu X."/>
            <person name="Liu D.K."/>
            <person name="Tu X.D."/>
            <person name="Liu B."/>
            <person name="Hao Y."/>
            <person name="Liao X.Y."/>
            <person name="Jiang Y.T."/>
            <person name="Sun W.H."/>
            <person name="Chen J."/>
            <person name="Chen Y.Q."/>
            <person name="Ai Y."/>
            <person name="Zhai J.W."/>
            <person name="Wu S.S."/>
            <person name="Zhou Z."/>
            <person name="Hsiao Y.Y."/>
            <person name="Wu W.L."/>
            <person name="Chen Y.Y."/>
            <person name="Lin Y.F."/>
            <person name="Hsu J.L."/>
            <person name="Li C.Y."/>
            <person name="Wang Z.W."/>
            <person name="Zhao X."/>
            <person name="Zhong W.Y."/>
            <person name="Ma X.K."/>
            <person name="Ma L."/>
            <person name="Huang J."/>
            <person name="Chen G.Z."/>
            <person name="Huang M.Z."/>
            <person name="Huang L."/>
            <person name="Peng D.H."/>
            <person name="Luo Y.B."/>
            <person name="Zou S.Q."/>
            <person name="Chen S.P."/>
            <person name="Lan S."/>
            <person name="Tsai W.C."/>
            <person name="Van de Peer Y."/>
            <person name="Liu Z.J."/>
        </authorList>
    </citation>
    <scope>NUCLEOTIDE SEQUENCE [LARGE SCALE GENOMIC DNA]</scope>
    <source>
        <strain evidence="3">Lor287</strain>
    </source>
</reference>
<feature type="region of interest" description="Disordered" evidence="1">
    <location>
        <begin position="41"/>
        <end position="125"/>
    </location>
</feature>
<dbReference type="Proteomes" id="UP001418222">
    <property type="component" value="Unassembled WGS sequence"/>
</dbReference>
<feature type="compositionally biased region" description="Basic and acidic residues" evidence="1">
    <location>
        <begin position="111"/>
        <end position="124"/>
    </location>
</feature>
<comment type="caution">
    <text evidence="3">The sequence shown here is derived from an EMBL/GenBank/DDBJ whole genome shotgun (WGS) entry which is preliminary data.</text>
</comment>
<keyword evidence="2" id="KW-0812">Transmembrane</keyword>